<comment type="caution">
    <text evidence="3">The sequence shown here is derived from an EMBL/GenBank/DDBJ whole genome shotgun (WGS) entry which is preliminary data.</text>
</comment>
<feature type="compositionally biased region" description="Basic and acidic residues" evidence="1">
    <location>
        <begin position="310"/>
        <end position="327"/>
    </location>
</feature>
<feature type="compositionally biased region" description="Basic and acidic residues" evidence="1">
    <location>
        <begin position="161"/>
        <end position="174"/>
    </location>
</feature>
<protein>
    <submittedName>
        <fullName evidence="3">Uncharacterized protein</fullName>
    </submittedName>
</protein>
<feature type="region of interest" description="Disordered" evidence="1">
    <location>
        <begin position="310"/>
        <end position="329"/>
    </location>
</feature>
<accession>A0A9P3LUC8</accession>
<feature type="region of interest" description="Disordered" evidence="1">
    <location>
        <begin position="80"/>
        <end position="180"/>
    </location>
</feature>
<gene>
    <name evidence="3" type="ORF">EMPS_02874</name>
</gene>
<feature type="signal peptide" evidence="2">
    <location>
        <begin position="1"/>
        <end position="36"/>
    </location>
</feature>
<feature type="compositionally biased region" description="Basic and acidic residues" evidence="1">
    <location>
        <begin position="121"/>
        <end position="147"/>
    </location>
</feature>
<keyword evidence="2" id="KW-0732">Signal</keyword>
<dbReference type="OrthoDB" id="2427330at2759"/>
<name>A0A9P3LUC8_9FUNG</name>
<evidence type="ECO:0000256" key="1">
    <source>
        <dbReference type="SAM" id="MobiDB-lite"/>
    </source>
</evidence>
<keyword evidence="4" id="KW-1185">Reference proteome</keyword>
<evidence type="ECO:0000313" key="3">
    <source>
        <dbReference type="EMBL" id="GJJ70525.1"/>
    </source>
</evidence>
<dbReference type="AlphaFoldDB" id="A0A9P3LUC8"/>
<feature type="region of interest" description="Disordered" evidence="1">
    <location>
        <begin position="200"/>
        <end position="242"/>
    </location>
</feature>
<reference evidence="3" key="1">
    <citation type="submission" date="2021-11" db="EMBL/GenBank/DDBJ databases">
        <authorList>
            <person name="Herlambang A."/>
            <person name="Guo Y."/>
            <person name="Takashima Y."/>
            <person name="Nishizawa T."/>
        </authorList>
    </citation>
    <scope>NUCLEOTIDE SEQUENCE</scope>
    <source>
        <strain evidence="3">E1425</strain>
    </source>
</reference>
<feature type="chain" id="PRO_5040459578" evidence="2">
    <location>
        <begin position="37"/>
        <end position="353"/>
    </location>
</feature>
<dbReference type="EMBL" id="BQFW01000004">
    <property type="protein sequence ID" value="GJJ70525.1"/>
    <property type="molecule type" value="Genomic_DNA"/>
</dbReference>
<dbReference type="Proteomes" id="UP000827284">
    <property type="component" value="Unassembled WGS sequence"/>
</dbReference>
<evidence type="ECO:0000313" key="4">
    <source>
        <dbReference type="Proteomes" id="UP000827284"/>
    </source>
</evidence>
<proteinExistence type="predicted"/>
<organism evidence="3 4">
    <name type="scientific">Entomortierella parvispora</name>
    <dbReference type="NCBI Taxonomy" id="205924"/>
    <lineage>
        <taxon>Eukaryota</taxon>
        <taxon>Fungi</taxon>
        <taxon>Fungi incertae sedis</taxon>
        <taxon>Mucoromycota</taxon>
        <taxon>Mortierellomycotina</taxon>
        <taxon>Mortierellomycetes</taxon>
        <taxon>Mortierellales</taxon>
        <taxon>Mortierellaceae</taxon>
        <taxon>Entomortierella</taxon>
    </lineage>
</organism>
<reference evidence="3" key="2">
    <citation type="journal article" date="2022" name="Microbiol. Resour. Announc.">
        <title>Whole-Genome Sequence of Entomortierella parvispora E1425, a Mucoromycotan Fungus Associated with Burkholderiaceae-Related Endosymbiotic Bacteria.</title>
        <authorList>
            <person name="Herlambang A."/>
            <person name="Guo Y."/>
            <person name="Takashima Y."/>
            <person name="Narisawa K."/>
            <person name="Ohta H."/>
            <person name="Nishizawa T."/>
        </authorList>
    </citation>
    <scope>NUCLEOTIDE SEQUENCE</scope>
    <source>
        <strain evidence="3">E1425</strain>
    </source>
</reference>
<sequence length="353" mass="41443">MSVHKHLGRFRTRSLLGSVLLTLAILLAQQVSPSEGRVLLHARDSLYSTGNSNNYKRNDLRASVAMAAAEAERHEALWKRHQGHSPFTNKDSPPRASLAQGSQRKRSLFSHVNDDLPPPPEPERPSKELRASRDRQDRWSQQYHHDQQQQQPQPQRGQNTDGRDPPRPSFHEQEPENTDLWGEYESRTLIEPHYPSIDLFEEEDDDDDHPNINNDIHASNDRDYDDNNHHRMPSTVEDDEDEELLELGEDGVFRRAHQSRTSIHHHQQLQQQVWMVDEWEEDLESEMDELLDWAEDEELHLLERFERLQKSSKDMGSEDEQLRDQESSLRNFVLEDEDEASPFERIFSESWLF</sequence>
<feature type="compositionally biased region" description="Basic and acidic residues" evidence="1">
    <location>
        <begin position="218"/>
        <end position="229"/>
    </location>
</feature>
<evidence type="ECO:0000256" key="2">
    <source>
        <dbReference type="SAM" id="SignalP"/>
    </source>
</evidence>